<evidence type="ECO:0000259" key="5">
    <source>
        <dbReference type="PROSITE" id="PS50109"/>
    </source>
</evidence>
<dbReference type="NCBIfam" id="TIGR00229">
    <property type="entry name" value="sensory_box"/>
    <property type="match status" value="2"/>
</dbReference>
<dbReference type="PROSITE" id="PS50112">
    <property type="entry name" value="PAS"/>
    <property type="match status" value="1"/>
</dbReference>
<dbReference type="Proteomes" id="UP001055108">
    <property type="component" value="Unassembled WGS sequence"/>
</dbReference>
<keyword evidence="8" id="KW-0808">Transferase</keyword>
<evidence type="ECO:0000313" key="8">
    <source>
        <dbReference type="EMBL" id="GJD81470.1"/>
    </source>
</evidence>
<feature type="domain" description="Response regulatory" evidence="6">
    <location>
        <begin position="833"/>
        <end position="946"/>
    </location>
</feature>
<dbReference type="CDD" id="cd00082">
    <property type="entry name" value="HisKA"/>
    <property type="match status" value="1"/>
</dbReference>
<dbReference type="InterPro" id="IPR005467">
    <property type="entry name" value="His_kinase_dom"/>
</dbReference>
<dbReference type="SMART" id="SM00387">
    <property type="entry name" value="HATPase_c"/>
    <property type="match status" value="1"/>
</dbReference>
<dbReference type="Pfam" id="PF02518">
    <property type="entry name" value="HATPase_c"/>
    <property type="match status" value="1"/>
</dbReference>
<reference evidence="8" key="2">
    <citation type="submission" date="2021-08" db="EMBL/GenBank/DDBJ databases">
        <authorList>
            <person name="Tani A."/>
            <person name="Ola A."/>
            <person name="Ogura Y."/>
            <person name="Katsura K."/>
            <person name="Hayashi T."/>
        </authorList>
    </citation>
    <scope>NUCLEOTIDE SEQUENCE</scope>
    <source>
        <strain evidence="8">NBRC 103626</strain>
    </source>
</reference>
<evidence type="ECO:0000259" key="7">
    <source>
        <dbReference type="PROSITE" id="PS50112"/>
    </source>
</evidence>
<dbReference type="InterPro" id="IPR013656">
    <property type="entry name" value="PAS_4"/>
</dbReference>
<dbReference type="Pfam" id="PF08447">
    <property type="entry name" value="PAS_3"/>
    <property type="match status" value="1"/>
</dbReference>
<comment type="catalytic activity">
    <reaction evidence="1">
        <text>ATP + protein L-histidine = ADP + protein N-phospho-L-histidine.</text>
        <dbReference type="EC" id="2.7.13.3"/>
    </reaction>
</comment>
<evidence type="ECO:0000256" key="1">
    <source>
        <dbReference type="ARBA" id="ARBA00000085"/>
    </source>
</evidence>
<gene>
    <name evidence="8" type="primary">rcsC_28</name>
    <name evidence="8" type="ORF">NBEOAGPD_4719</name>
</gene>
<evidence type="ECO:0000256" key="4">
    <source>
        <dbReference type="PROSITE-ProRule" id="PRU00169"/>
    </source>
</evidence>
<accession>A0AA37HTP0</accession>
<evidence type="ECO:0000313" key="9">
    <source>
        <dbReference type="Proteomes" id="UP001055108"/>
    </source>
</evidence>
<dbReference type="Gene3D" id="3.30.565.10">
    <property type="entry name" value="Histidine kinase-like ATPase, C-terminal domain"/>
    <property type="match status" value="1"/>
</dbReference>
<dbReference type="Pfam" id="PF00072">
    <property type="entry name" value="Response_reg"/>
    <property type="match status" value="1"/>
</dbReference>
<feature type="domain" description="Histidine kinase" evidence="5">
    <location>
        <begin position="592"/>
        <end position="813"/>
    </location>
</feature>
<reference evidence="8" key="1">
    <citation type="journal article" date="2016" name="Front. Microbiol.">
        <title>Genome Sequence of the Piezophilic, Mesophilic Sulfate-Reducing Bacterium Desulfovibrio indicus J2T.</title>
        <authorList>
            <person name="Cao J."/>
            <person name="Maignien L."/>
            <person name="Shao Z."/>
            <person name="Alain K."/>
            <person name="Jebbar M."/>
        </authorList>
    </citation>
    <scope>NUCLEOTIDE SEQUENCE</scope>
    <source>
        <strain evidence="8">NBRC 103626</strain>
    </source>
</reference>
<dbReference type="PROSITE" id="PS50109">
    <property type="entry name" value="HIS_KIN"/>
    <property type="match status" value="1"/>
</dbReference>
<dbReference type="SUPFAM" id="SSF47384">
    <property type="entry name" value="Homodimeric domain of signal transducing histidine kinase"/>
    <property type="match status" value="1"/>
</dbReference>
<dbReference type="SUPFAM" id="SSF55874">
    <property type="entry name" value="ATPase domain of HSP90 chaperone/DNA topoisomerase II/histidine kinase"/>
    <property type="match status" value="1"/>
</dbReference>
<dbReference type="SUPFAM" id="SSF52172">
    <property type="entry name" value="CheY-like"/>
    <property type="match status" value="1"/>
</dbReference>
<dbReference type="PRINTS" id="PR00344">
    <property type="entry name" value="BCTRLSENSOR"/>
</dbReference>
<evidence type="ECO:0000259" key="6">
    <source>
        <dbReference type="PROSITE" id="PS50110"/>
    </source>
</evidence>
<dbReference type="GO" id="GO:0000155">
    <property type="term" value="F:phosphorelay sensor kinase activity"/>
    <property type="evidence" value="ECO:0007669"/>
    <property type="project" value="InterPro"/>
</dbReference>
<organism evidence="8 9">
    <name type="scientific">Methylobacterium gregans</name>
    <dbReference type="NCBI Taxonomy" id="374424"/>
    <lineage>
        <taxon>Bacteria</taxon>
        <taxon>Pseudomonadati</taxon>
        <taxon>Pseudomonadota</taxon>
        <taxon>Alphaproteobacteria</taxon>
        <taxon>Hyphomicrobiales</taxon>
        <taxon>Methylobacteriaceae</taxon>
        <taxon>Methylobacterium</taxon>
    </lineage>
</organism>
<evidence type="ECO:0000256" key="2">
    <source>
        <dbReference type="ARBA" id="ARBA00012438"/>
    </source>
</evidence>
<dbReference type="InterPro" id="IPR003661">
    <property type="entry name" value="HisK_dim/P_dom"/>
</dbReference>
<dbReference type="InterPro" id="IPR036097">
    <property type="entry name" value="HisK_dim/P_sf"/>
</dbReference>
<dbReference type="Gene3D" id="1.10.287.130">
    <property type="match status" value="1"/>
</dbReference>
<keyword evidence="3 4" id="KW-0597">Phosphoprotein</keyword>
<keyword evidence="9" id="KW-1185">Reference proteome</keyword>
<dbReference type="CDD" id="cd00130">
    <property type="entry name" value="PAS"/>
    <property type="match status" value="2"/>
</dbReference>
<dbReference type="EC" id="2.7.13.3" evidence="2"/>
<evidence type="ECO:0000256" key="3">
    <source>
        <dbReference type="ARBA" id="ARBA00022553"/>
    </source>
</evidence>
<feature type="domain" description="PAS" evidence="7">
    <location>
        <begin position="470"/>
        <end position="506"/>
    </location>
</feature>
<comment type="caution">
    <text evidence="8">The sequence shown here is derived from an EMBL/GenBank/DDBJ whole genome shotgun (WGS) entry which is preliminary data.</text>
</comment>
<proteinExistence type="predicted"/>
<dbReference type="AlphaFoldDB" id="A0AA37HTP0"/>
<dbReference type="PROSITE" id="PS50110">
    <property type="entry name" value="RESPONSE_REGULATORY"/>
    <property type="match status" value="1"/>
</dbReference>
<dbReference type="Pfam" id="PF13188">
    <property type="entry name" value="PAS_8"/>
    <property type="match status" value="1"/>
</dbReference>
<name>A0AA37HTP0_9HYPH</name>
<dbReference type="PANTHER" id="PTHR43065:SF49">
    <property type="entry name" value="HISTIDINE KINASE"/>
    <property type="match status" value="1"/>
</dbReference>
<dbReference type="SMART" id="SM00388">
    <property type="entry name" value="HisKA"/>
    <property type="match status" value="1"/>
</dbReference>
<dbReference type="InterPro" id="IPR004358">
    <property type="entry name" value="Sig_transdc_His_kin-like_C"/>
</dbReference>
<dbReference type="SUPFAM" id="SSF55785">
    <property type="entry name" value="PYP-like sensor domain (PAS domain)"/>
    <property type="match status" value="4"/>
</dbReference>
<dbReference type="Gene3D" id="3.30.450.20">
    <property type="entry name" value="PAS domain"/>
    <property type="match status" value="4"/>
</dbReference>
<dbReference type="Pfam" id="PF00512">
    <property type="entry name" value="HisKA"/>
    <property type="match status" value="1"/>
</dbReference>
<protein>
    <recommendedName>
        <fullName evidence="2">histidine kinase</fullName>
        <ecNumber evidence="2">2.7.13.3</ecNumber>
    </recommendedName>
</protein>
<dbReference type="InterPro" id="IPR013655">
    <property type="entry name" value="PAS_fold_3"/>
</dbReference>
<dbReference type="InterPro" id="IPR036890">
    <property type="entry name" value="HATPase_C_sf"/>
</dbReference>
<dbReference type="SMART" id="SM00091">
    <property type="entry name" value="PAS"/>
    <property type="match status" value="4"/>
</dbReference>
<feature type="modified residue" description="4-aspartylphosphate" evidence="4">
    <location>
        <position position="884"/>
    </location>
</feature>
<keyword evidence="8" id="KW-0418">Kinase</keyword>
<dbReference type="Pfam" id="PF08448">
    <property type="entry name" value="PAS_4"/>
    <property type="match status" value="2"/>
</dbReference>
<sequence>MSLPCGSPPPPDRRTAWDAPKSMVSQTSAFHDGGFVGMRMRALDWSATSLGPQEHWPPTLLTLVRVMLNSRPPMFIAWGADRTLVYNDTYARMLGERHPAALGRPFFEIWPEVRDEVGELMDRVYAGEPVHMDDLQLTLHRNGYPEEAHFAFSYTPVPGDDGTVCGLFCVCTETTSQVIAERQAASERRRQEALLQQMPGFVAVLRGPDHVFEYVNDAYVTVAGDRDYVGRDVRAVFPELADQGFYELLDEVYSTGEPFAARALPIRLGDDDRDRHLDFLYQPIRNKAGAVTGIFVGGYEVTEEVRSRAALAESESRYRTLFESIDVGFCIIEVTFDGADRAVDFRIVEANPAYERQTGADVVGRWVSEFAHDLEPHWFDVYGRVALTGEPAHIENRADVFGRWFDVRALRVGNSAARRVAVLFTDISERKRMEEALQVLNGTLEQQVFERTAERDRLWTLSEDMLARANYEGMMTAVSPAWGRVLGWSEAELLSRPYSSFMHPEDMGPTLAGIARMGETRRPTRFENRIATRDGGWKPIEWTVAPEADGANFIAVGRDLTVVKAREVELASAQEALRQAQKMEAVGQLTGGVAHDFNNLLTVIKSSTDLLKRPNLAEERRHRYVEAISDTVDRAAKLTGQLLAFARRLALKPEVFDVGQSVAAITDMVGTLSGSRVRIVTDIPDEPCFVDADPSQFDTALVHMAVNARDAMDSEGTLTITVHPVAAIPPVRTHPVVHGAFVAVCIEDTGSGIPPEQIEQIFEPFFTTKGVGQGTGLGLSQVFGFAKQSGGEVRVESALGQGTTFVLYLPRTEAAAEPPPAEPEPLVDGHGMCVLVVEDNSDVGTFATQTLAELGYVTVLATNAEGALAELARDADRFDVVFSDVVMPGMNGIDLAHRIREGHPDLPVLLASGYSHVLARNGTYGFELLHKPYSVEQLSRFLRKVANWRRRKRIVDGVA</sequence>
<dbReference type="InterPro" id="IPR003594">
    <property type="entry name" value="HATPase_dom"/>
</dbReference>
<dbReference type="InterPro" id="IPR011006">
    <property type="entry name" value="CheY-like_superfamily"/>
</dbReference>
<dbReference type="PANTHER" id="PTHR43065">
    <property type="entry name" value="SENSOR HISTIDINE KINASE"/>
    <property type="match status" value="1"/>
</dbReference>
<dbReference type="Gene3D" id="3.40.50.2300">
    <property type="match status" value="1"/>
</dbReference>
<dbReference type="InterPro" id="IPR001789">
    <property type="entry name" value="Sig_transdc_resp-reg_receiver"/>
</dbReference>
<dbReference type="InterPro" id="IPR000014">
    <property type="entry name" value="PAS"/>
</dbReference>
<dbReference type="SMART" id="SM00448">
    <property type="entry name" value="REC"/>
    <property type="match status" value="1"/>
</dbReference>
<dbReference type="EMBL" id="BPQM01000140">
    <property type="protein sequence ID" value="GJD81470.1"/>
    <property type="molecule type" value="Genomic_DNA"/>
</dbReference>
<dbReference type="InterPro" id="IPR035965">
    <property type="entry name" value="PAS-like_dom_sf"/>
</dbReference>